<name>A0A4Y2MF29_ARAVE</name>
<accession>A0A4Y2MF29</accession>
<dbReference type="EMBL" id="BGPR01122765">
    <property type="protein sequence ID" value="GBN25094.1"/>
    <property type="molecule type" value="Genomic_DNA"/>
</dbReference>
<evidence type="ECO:0000313" key="1">
    <source>
        <dbReference type="EMBL" id="GBN25094.1"/>
    </source>
</evidence>
<sequence length="81" mass="8429">STGLGCCDGQVVRDGDDALQSCSAATPSGVDACGLAIQPRFGSVLDRLAPDHGWGRWCAKTPVMSLFRCYGHLCQICGIVG</sequence>
<keyword evidence="2" id="KW-1185">Reference proteome</keyword>
<comment type="caution">
    <text evidence="1">The sequence shown here is derived from an EMBL/GenBank/DDBJ whole genome shotgun (WGS) entry which is preliminary data.</text>
</comment>
<dbReference type="AlphaFoldDB" id="A0A4Y2MF29"/>
<evidence type="ECO:0000313" key="2">
    <source>
        <dbReference type="Proteomes" id="UP000499080"/>
    </source>
</evidence>
<feature type="non-terminal residue" evidence="1">
    <location>
        <position position="1"/>
    </location>
</feature>
<reference evidence="1 2" key="1">
    <citation type="journal article" date="2019" name="Sci. Rep.">
        <title>Orb-weaving spider Araneus ventricosus genome elucidates the spidroin gene catalogue.</title>
        <authorList>
            <person name="Kono N."/>
            <person name="Nakamura H."/>
            <person name="Ohtoshi R."/>
            <person name="Moran D.A.P."/>
            <person name="Shinohara A."/>
            <person name="Yoshida Y."/>
            <person name="Fujiwara M."/>
            <person name="Mori M."/>
            <person name="Tomita M."/>
            <person name="Arakawa K."/>
        </authorList>
    </citation>
    <scope>NUCLEOTIDE SEQUENCE [LARGE SCALE GENOMIC DNA]</scope>
</reference>
<organism evidence="1 2">
    <name type="scientific">Araneus ventricosus</name>
    <name type="common">Orbweaver spider</name>
    <name type="synonym">Epeira ventricosa</name>
    <dbReference type="NCBI Taxonomy" id="182803"/>
    <lineage>
        <taxon>Eukaryota</taxon>
        <taxon>Metazoa</taxon>
        <taxon>Ecdysozoa</taxon>
        <taxon>Arthropoda</taxon>
        <taxon>Chelicerata</taxon>
        <taxon>Arachnida</taxon>
        <taxon>Araneae</taxon>
        <taxon>Araneomorphae</taxon>
        <taxon>Entelegynae</taxon>
        <taxon>Araneoidea</taxon>
        <taxon>Araneidae</taxon>
        <taxon>Araneus</taxon>
    </lineage>
</organism>
<gene>
    <name evidence="1" type="ORF">AVEN_144975_1</name>
</gene>
<proteinExistence type="predicted"/>
<protein>
    <submittedName>
        <fullName evidence="1">Uncharacterized protein</fullName>
    </submittedName>
</protein>
<dbReference type="Proteomes" id="UP000499080">
    <property type="component" value="Unassembled WGS sequence"/>
</dbReference>